<dbReference type="AlphaFoldDB" id="A0A084IRD5"/>
<dbReference type="OrthoDB" id="8742915at2"/>
<dbReference type="Pfam" id="PF00535">
    <property type="entry name" value="Glycos_transf_2"/>
    <property type="match status" value="1"/>
</dbReference>
<sequence>MPEISVIIPVYNRERYIETAVASILAQTGVPSLELLVVDDGSTDDSVARVEAIQDPRVRLLRASENGGIAHARNRGIAAARGRYAAFLDSDDIARPDRLARQFAFLERNPSHAAVGAWIGWIDDRGHRLSRIKRKPRRARLIAAERLFRSGIENSTAMARRDILAAYPHDESLVVGSDYDLWARVARDHDVANLPHLLVDRRQHDAQATAENVSRDRRFRCRIFAWQLDELCIEHSEDDRIRHYRLRRFNKAGDAPDAEYLDWAEDWLQRLRAANQRANCYPEPEFSRLLSLFWASACVHAQSRTHGLRRLAGSSLSSALPAGLWQGWSQRRRLPRHRVVLPASSS</sequence>
<evidence type="ECO:0000313" key="2">
    <source>
        <dbReference type="EMBL" id="KEZ79269.1"/>
    </source>
</evidence>
<evidence type="ECO:0000313" key="3">
    <source>
        <dbReference type="Proteomes" id="UP000028302"/>
    </source>
</evidence>
<comment type="caution">
    <text evidence="2">The sequence shown here is derived from an EMBL/GenBank/DDBJ whole genome shotgun (WGS) entry which is preliminary data.</text>
</comment>
<keyword evidence="2" id="KW-0808">Transferase</keyword>
<dbReference type="RefSeq" id="WP_051882632.1">
    <property type="nucleotide sequence ID" value="NZ_APNK01000001.1"/>
</dbReference>
<dbReference type="eggNOG" id="COG1216">
    <property type="taxonomic scope" value="Bacteria"/>
</dbReference>
<dbReference type="CDD" id="cd00761">
    <property type="entry name" value="Glyco_tranf_GTA_type"/>
    <property type="match status" value="1"/>
</dbReference>
<keyword evidence="3" id="KW-1185">Reference proteome</keyword>
<dbReference type="Gene3D" id="3.90.550.10">
    <property type="entry name" value="Spore Coat Polysaccharide Biosynthesis Protein SpsA, Chain A"/>
    <property type="match status" value="1"/>
</dbReference>
<gene>
    <name evidence="2" type="ORF">C41B8_00930</name>
</gene>
<dbReference type="Proteomes" id="UP000028302">
    <property type="component" value="Unassembled WGS sequence"/>
</dbReference>
<dbReference type="PANTHER" id="PTHR43685:SF2">
    <property type="entry name" value="GLYCOSYLTRANSFERASE 2-LIKE DOMAIN-CONTAINING PROTEIN"/>
    <property type="match status" value="1"/>
</dbReference>
<accession>A0A084IRD5</accession>
<reference evidence="2 3" key="1">
    <citation type="submission" date="2013-03" db="EMBL/GenBank/DDBJ databases">
        <title>Salinisphaera hydrothermalis C41B8 Genome Sequencing.</title>
        <authorList>
            <person name="Li C."/>
            <person name="Lai Q."/>
            <person name="Shao Z."/>
        </authorList>
    </citation>
    <scope>NUCLEOTIDE SEQUENCE [LARGE SCALE GENOMIC DNA]</scope>
    <source>
        <strain evidence="2 3">C41B8</strain>
    </source>
</reference>
<dbReference type="STRING" id="1304275.C41B8_00930"/>
<dbReference type="EMBL" id="APNK01000001">
    <property type="protein sequence ID" value="KEZ79269.1"/>
    <property type="molecule type" value="Genomic_DNA"/>
</dbReference>
<dbReference type="SUPFAM" id="SSF53448">
    <property type="entry name" value="Nucleotide-diphospho-sugar transferases"/>
    <property type="match status" value="1"/>
</dbReference>
<protein>
    <submittedName>
        <fullName evidence="2">Family 2 glycosyl transferase</fullName>
    </submittedName>
</protein>
<evidence type="ECO:0000259" key="1">
    <source>
        <dbReference type="Pfam" id="PF00535"/>
    </source>
</evidence>
<dbReference type="GO" id="GO:0016740">
    <property type="term" value="F:transferase activity"/>
    <property type="evidence" value="ECO:0007669"/>
    <property type="project" value="UniProtKB-KW"/>
</dbReference>
<name>A0A084IRD5_SALHC</name>
<feature type="domain" description="Glycosyltransferase 2-like" evidence="1">
    <location>
        <begin position="5"/>
        <end position="164"/>
    </location>
</feature>
<organism evidence="2 3">
    <name type="scientific">Salinisphaera hydrothermalis (strain C41B8)</name>
    <dbReference type="NCBI Taxonomy" id="1304275"/>
    <lineage>
        <taxon>Bacteria</taxon>
        <taxon>Pseudomonadati</taxon>
        <taxon>Pseudomonadota</taxon>
        <taxon>Gammaproteobacteria</taxon>
        <taxon>Salinisphaerales</taxon>
        <taxon>Salinisphaeraceae</taxon>
        <taxon>Salinisphaera</taxon>
    </lineage>
</organism>
<dbReference type="InterPro" id="IPR029044">
    <property type="entry name" value="Nucleotide-diphossugar_trans"/>
</dbReference>
<dbReference type="InterPro" id="IPR050834">
    <property type="entry name" value="Glycosyltransf_2"/>
</dbReference>
<proteinExistence type="predicted"/>
<dbReference type="InterPro" id="IPR001173">
    <property type="entry name" value="Glyco_trans_2-like"/>
</dbReference>
<dbReference type="PANTHER" id="PTHR43685">
    <property type="entry name" value="GLYCOSYLTRANSFERASE"/>
    <property type="match status" value="1"/>
</dbReference>